<feature type="domain" description="Mur ligase N-terminal catalytic" evidence="10">
    <location>
        <begin position="2"/>
        <end position="99"/>
    </location>
</feature>
<feature type="binding site" evidence="9">
    <location>
        <begin position="110"/>
        <end position="116"/>
    </location>
    <ligand>
        <name>ATP</name>
        <dbReference type="ChEBI" id="CHEBI:30616"/>
    </ligand>
</feature>
<comment type="caution">
    <text evidence="13">The sequence shown here is derived from an EMBL/GenBank/DDBJ whole genome shotgun (WGS) entry which is preliminary data.</text>
</comment>
<accession>A0ABR8RJR9</accession>
<dbReference type="Pfam" id="PF01225">
    <property type="entry name" value="Mur_ligase"/>
    <property type="match status" value="1"/>
</dbReference>
<dbReference type="EC" id="6.3.2.45" evidence="9"/>
<evidence type="ECO:0000256" key="1">
    <source>
        <dbReference type="ARBA" id="ARBA00022598"/>
    </source>
</evidence>
<feature type="domain" description="Mur ligase central" evidence="12">
    <location>
        <begin position="108"/>
        <end position="332"/>
    </location>
</feature>
<evidence type="ECO:0000256" key="7">
    <source>
        <dbReference type="ARBA" id="ARBA00023306"/>
    </source>
</evidence>
<keyword evidence="6 9" id="KW-0573">Peptidoglycan synthesis</keyword>
<dbReference type="InterPro" id="IPR005757">
    <property type="entry name" value="Mpl"/>
</dbReference>
<dbReference type="InterPro" id="IPR036615">
    <property type="entry name" value="Mur_ligase_C_dom_sf"/>
</dbReference>
<sequence length="498" mass="54347">MHIHILGICGTFMGSLALLARSLGHTVTGSDANVYPPMSTQLENAGVTIAEGYLVEHLQPAPDLVVVGNAMKRGMDVIEYMLDSGLRYTSGPQFLSEQVLQSRHVIAVAGTHGKTTTTTMLAWILHYAGIDTGFLIGGVPLVDTSDERLQQVFAHSSYLGAEKTVDGSGEKTGYFVIEADEYDSAFFDKRSKFVHYRPCTAILNNLEFDHADIFADLNAIQTQFHHMVRMIPSSGKIIMPAATISLEETLAKGVWTPVWRTAVIDKQSVDYKKDEQNLQHTNDWQAELISADGGQFSISFAGDDEYEHTAIVDWSMSGIHNVNNALVAVAAAYNIGVDIKTACAALSAFAGIKRRMELIGDVNDILVFDDFAHHPTAITTTLDGAKKKLADRRIWAIIEPRSNTMKMGIHQDSLAESAALADHTLWYEPTGLEWGLREVIETATTANPNIGNQQVLSSVEDIIDHISRHATAGDAIVIMSNGGFEGIHQRLLAALSNK</sequence>
<evidence type="ECO:0000256" key="2">
    <source>
        <dbReference type="ARBA" id="ARBA00022618"/>
    </source>
</evidence>
<dbReference type="Pfam" id="PF08245">
    <property type="entry name" value="Mur_ligase_M"/>
    <property type="match status" value="1"/>
</dbReference>
<evidence type="ECO:0000256" key="5">
    <source>
        <dbReference type="ARBA" id="ARBA00022960"/>
    </source>
</evidence>
<keyword evidence="7 9" id="KW-0131">Cell cycle</keyword>
<dbReference type="SUPFAM" id="SSF51984">
    <property type="entry name" value="MurCD N-terminal domain"/>
    <property type="match status" value="1"/>
</dbReference>
<keyword evidence="9" id="KW-0460">Magnesium</keyword>
<keyword evidence="8 9" id="KW-0961">Cell wall biogenesis/degradation</keyword>
<evidence type="ECO:0000256" key="8">
    <source>
        <dbReference type="ARBA" id="ARBA00023316"/>
    </source>
</evidence>
<dbReference type="Pfam" id="PF02875">
    <property type="entry name" value="Mur_ligase_C"/>
    <property type="match status" value="1"/>
</dbReference>
<dbReference type="PANTHER" id="PTHR43445">
    <property type="entry name" value="UDP-N-ACETYLMURAMATE--L-ALANINE LIGASE-RELATED"/>
    <property type="match status" value="1"/>
</dbReference>
<evidence type="ECO:0000256" key="6">
    <source>
        <dbReference type="ARBA" id="ARBA00022984"/>
    </source>
</evidence>
<dbReference type="HAMAP" id="MF_02020">
    <property type="entry name" value="Mpl"/>
    <property type="match status" value="1"/>
</dbReference>
<comment type="similarity">
    <text evidence="9">Belongs to the MurCDEF family. Mpl subfamily.</text>
</comment>
<comment type="function">
    <text evidence="9">Reutilizes the intact tripeptide L-alanyl-gamma-D-glutamyl-meso-diaminopimelate by linking it to UDP-N-acetylmuramate.</text>
</comment>
<dbReference type="PANTHER" id="PTHR43445:SF5">
    <property type="entry name" value="UDP-N-ACETYLMURAMATE--L-ALANYL-GAMMA-D-GLUTAMYL-MESO-2,6-DIAMINOHEPTANDIOATE LIGASE"/>
    <property type="match status" value="1"/>
</dbReference>
<comment type="cofactor">
    <cofactor evidence="9">
        <name>Mg(2+)</name>
        <dbReference type="ChEBI" id="CHEBI:18420"/>
    </cofactor>
</comment>
<protein>
    <recommendedName>
        <fullName evidence="9">UDP-N-acetylmuramate--L-alanyl-gamma-D-glutamyl-meso-2,6-diaminoheptandioate ligase</fullName>
        <ecNumber evidence="9">6.3.2.45</ecNumber>
    </recommendedName>
    <alternativeName>
        <fullName evidence="9">Murein peptide ligase</fullName>
    </alternativeName>
    <alternativeName>
        <fullName evidence="9">UDP-N-acetylmuramate:L-alanyl-gamma-D-glutamyl-meso-diaminopimelate ligase</fullName>
    </alternativeName>
</protein>
<dbReference type="NCBIfam" id="TIGR01081">
    <property type="entry name" value="mpl"/>
    <property type="match status" value="1"/>
</dbReference>
<dbReference type="InterPro" id="IPR036565">
    <property type="entry name" value="Mur-like_cat_sf"/>
</dbReference>
<feature type="domain" description="Mur ligase C-terminal" evidence="11">
    <location>
        <begin position="354"/>
        <end position="482"/>
    </location>
</feature>
<keyword evidence="1 9" id="KW-0436">Ligase</keyword>
<evidence type="ECO:0000313" key="14">
    <source>
        <dbReference type="Proteomes" id="UP000606724"/>
    </source>
</evidence>
<dbReference type="EMBL" id="JACSQR010000020">
    <property type="protein sequence ID" value="MBD7947990.1"/>
    <property type="molecule type" value="Genomic_DNA"/>
</dbReference>
<dbReference type="Gene3D" id="3.90.190.20">
    <property type="entry name" value="Mur ligase, C-terminal domain"/>
    <property type="match status" value="1"/>
</dbReference>
<reference evidence="13 14" key="1">
    <citation type="submission" date="2020-08" db="EMBL/GenBank/DDBJ databases">
        <title>A Genomic Blueprint of the Chicken Gut Microbiome.</title>
        <authorList>
            <person name="Gilroy R."/>
            <person name="Ravi A."/>
            <person name="Getino M."/>
            <person name="Pursley I."/>
            <person name="Horton D.L."/>
            <person name="Alikhan N.-F."/>
            <person name="Baker D."/>
            <person name="Gharbi K."/>
            <person name="Hall N."/>
            <person name="Watson M."/>
            <person name="Adriaenssens E.M."/>
            <person name="Foster-Nyarko E."/>
            <person name="Jarju S."/>
            <person name="Secka A."/>
            <person name="Antonio M."/>
            <person name="Oren A."/>
            <person name="Chaudhuri R."/>
            <person name="La Ragione R.M."/>
            <person name="Hildebrand F."/>
            <person name="Pallen M.J."/>
        </authorList>
    </citation>
    <scope>NUCLEOTIDE SEQUENCE [LARGE SCALE GENOMIC DNA]</scope>
    <source>
        <strain evidence="13 14">Sa4CVA2</strain>
    </source>
</reference>
<evidence type="ECO:0000259" key="10">
    <source>
        <dbReference type="Pfam" id="PF01225"/>
    </source>
</evidence>
<dbReference type="InterPro" id="IPR004101">
    <property type="entry name" value="Mur_ligase_C"/>
</dbReference>
<dbReference type="GO" id="GO:0016874">
    <property type="term" value="F:ligase activity"/>
    <property type="evidence" value="ECO:0007669"/>
    <property type="project" value="UniProtKB-KW"/>
</dbReference>
<dbReference type="Proteomes" id="UP000606724">
    <property type="component" value="Unassembled WGS sequence"/>
</dbReference>
<evidence type="ECO:0000313" key="13">
    <source>
        <dbReference type="EMBL" id="MBD7947990.1"/>
    </source>
</evidence>
<keyword evidence="5 9" id="KW-0133">Cell shape</keyword>
<evidence type="ECO:0000256" key="3">
    <source>
        <dbReference type="ARBA" id="ARBA00022741"/>
    </source>
</evidence>
<comment type="catalytic activity">
    <reaction evidence="9">
        <text>UDP-N-acetyl-alpha-D-muramate + L-alanyl-gamma-D-glutamyl-meso-2,6-diaminopimelate + ATP = UDP-N-acetyl-alpha-D-muramoyl-L-alanyl-gamma-D-glutamyl-meso-2,6-diaminopimelate + ADP + phosphate + H(+)</text>
        <dbReference type="Rhea" id="RHEA:29563"/>
        <dbReference type="ChEBI" id="CHEBI:15378"/>
        <dbReference type="ChEBI" id="CHEBI:30616"/>
        <dbReference type="ChEBI" id="CHEBI:43474"/>
        <dbReference type="ChEBI" id="CHEBI:61401"/>
        <dbReference type="ChEBI" id="CHEBI:70757"/>
        <dbReference type="ChEBI" id="CHEBI:83905"/>
        <dbReference type="ChEBI" id="CHEBI:456216"/>
        <dbReference type="EC" id="6.3.2.45"/>
    </reaction>
</comment>
<keyword evidence="4 9" id="KW-0067">ATP-binding</keyword>
<evidence type="ECO:0000259" key="12">
    <source>
        <dbReference type="Pfam" id="PF08245"/>
    </source>
</evidence>
<keyword evidence="2 9" id="KW-0132">Cell division</keyword>
<dbReference type="InterPro" id="IPR000713">
    <property type="entry name" value="Mur_ligase_N"/>
</dbReference>
<dbReference type="SUPFAM" id="SSF53244">
    <property type="entry name" value="MurD-like peptide ligases, peptide-binding domain"/>
    <property type="match status" value="1"/>
</dbReference>
<dbReference type="Gene3D" id="3.40.1190.10">
    <property type="entry name" value="Mur-like, catalytic domain"/>
    <property type="match status" value="1"/>
</dbReference>
<name>A0ABR8RJR9_9GAMM</name>
<organism evidence="13 14">
    <name type="scientific">Psychrobacter communis</name>
    <dbReference type="NCBI Taxonomy" id="2762238"/>
    <lineage>
        <taxon>Bacteria</taxon>
        <taxon>Pseudomonadati</taxon>
        <taxon>Pseudomonadota</taxon>
        <taxon>Gammaproteobacteria</taxon>
        <taxon>Moraxellales</taxon>
        <taxon>Moraxellaceae</taxon>
        <taxon>Psychrobacter</taxon>
    </lineage>
</organism>
<evidence type="ECO:0000256" key="4">
    <source>
        <dbReference type="ARBA" id="ARBA00022840"/>
    </source>
</evidence>
<keyword evidence="14" id="KW-1185">Reference proteome</keyword>
<gene>
    <name evidence="9 13" type="primary">mpl</name>
    <name evidence="13" type="ORF">H9653_08165</name>
</gene>
<dbReference type="InterPro" id="IPR050061">
    <property type="entry name" value="MurCDEF_pg_biosynth"/>
</dbReference>
<evidence type="ECO:0000259" key="11">
    <source>
        <dbReference type="Pfam" id="PF02875"/>
    </source>
</evidence>
<dbReference type="InterPro" id="IPR013221">
    <property type="entry name" value="Mur_ligase_cen"/>
</dbReference>
<comment type="pathway">
    <text evidence="9">Cell wall biogenesis; peptidoglycan recycling.</text>
</comment>
<dbReference type="RefSeq" id="WP_191691781.1">
    <property type="nucleotide sequence ID" value="NZ_JACSQR010000020.1"/>
</dbReference>
<proteinExistence type="inferred from homology"/>
<dbReference type="Gene3D" id="3.40.50.720">
    <property type="entry name" value="NAD(P)-binding Rossmann-like Domain"/>
    <property type="match status" value="1"/>
</dbReference>
<evidence type="ECO:0000256" key="9">
    <source>
        <dbReference type="HAMAP-Rule" id="MF_02020"/>
    </source>
</evidence>
<keyword evidence="3 9" id="KW-0547">Nucleotide-binding</keyword>
<dbReference type="SUPFAM" id="SSF53623">
    <property type="entry name" value="MurD-like peptide ligases, catalytic domain"/>
    <property type="match status" value="1"/>
</dbReference>